<dbReference type="EMBL" id="JAEAOA010002315">
    <property type="protein sequence ID" value="KAK3600172.1"/>
    <property type="molecule type" value="Genomic_DNA"/>
</dbReference>
<evidence type="ECO:0000313" key="2">
    <source>
        <dbReference type="Proteomes" id="UP001195483"/>
    </source>
</evidence>
<dbReference type="Proteomes" id="UP001195483">
    <property type="component" value="Unassembled WGS sequence"/>
</dbReference>
<gene>
    <name evidence="1" type="ORF">CHS0354_039687</name>
</gene>
<reference evidence="1" key="1">
    <citation type="journal article" date="2021" name="Genome Biol. Evol.">
        <title>A High-Quality Reference Genome for a Parasitic Bivalve with Doubly Uniparental Inheritance (Bivalvia: Unionida).</title>
        <authorList>
            <person name="Smith C.H."/>
        </authorList>
    </citation>
    <scope>NUCLEOTIDE SEQUENCE</scope>
    <source>
        <strain evidence="1">CHS0354</strain>
    </source>
</reference>
<evidence type="ECO:0000313" key="1">
    <source>
        <dbReference type="EMBL" id="KAK3600172.1"/>
    </source>
</evidence>
<reference evidence="1" key="2">
    <citation type="journal article" date="2021" name="Genome Biol. Evol.">
        <title>Developing a high-quality reference genome for a parasitic bivalve with doubly uniparental inheritance (Bivalvia: Unionida).</title>
        <authorList>
            <person name="Smith C.H."/>
        </authorList>
    </citation>
    <scope>NUCLEOTIDE SEQUENCE</scope>
    <source>
        <strain evidence="1">CHS0354</strain>
        <tissue evidence="1">Mantle</tissue>
    </source>
</reference>
<comment type="caution">
    <text evidence="1">The sequence shown here is derived from an EMBL/GenBank/DDBJ whole genome shotgun (WGS) entry which is preliminary data.</text>
</comment>
<reference evidence="1" key="3">
    <citation type="submission" date="2023-05" db="EMBL/GenBank/DDBJ databases">
        <authorList>
            <person name="Smith C.H."/>
        </authorList>
    </citation>
    <scope>NUCLEOTIDE SEQUENCE</scope>
    <source>
        <strain evidence="1">CHS0354</strain>
        <tissue evidence="1">Mantle</tissue>
    </source>
</reference>
<organism evidence="1 2">
    <name type="scientific">Potamilus streckersoni</name>
    <dbReference type="NCBI Taxonomy" id="2493646"/>
    <lineage>
        <taxon>Eukaryota</taxon>
        <taxon>Metazoa</taxon>
        <taxon>Spiralia</taxon>
        <taxon>Lophotrochozoa</taxon>
        <taxon>Mollusca</taxon>
        <taxon>Bivalvia</taxon>
        <taxon>Autobranchia</taxon>
        <taxon>Heteroconchia</taxon>
        <taxon>Palaeoheterodonta</taxon>
        <taxon>Unionida</taxon>
        <taxon>Unionoidea</taxon>
        <taxon>Unionidae</taxon>
        <taxon>Ambleminae</taxon>
        <taxon>Lampsilini</taxon>
        <taxon>Potamilus</taxon>
    </lineage>
</organism>
<proteinExistence type="predicted"/>
<accession>A0AAE0SXU9</accession>
<keyword evidence="2" id="KW-1185">Reference proteome</keyword>
<dbReference type="AlphaFoldDB" id="A0AAE0SXU9"/>
<name>A0AAE0SXU9_9BIVA</name>
<sequence>QLPHSTNVEEGVKAFEEVPGETGFKCFVKYGKTVSSDLGVNGMWTNLQSLVAISLG</sequence>
<feature type="non-terminal residue" evidence="1">
    <location>
        <position position="1"/>
    </location>
</feature>
<protein>
    <submittedName>
        <fullName evidence="1">Uncharacterized protein</fullName>
    </submittedName>
</protein>